<dbReference type="Proteomes" id="UP000562929">
    <property type="component" value="Unassembled WGS sequence"/>
</dbReference>
<dbReference type="AlphaFoldDB" id="A0A8H4VDR3"/>
<dbReference type="EMBL" id="JAACLJ010000004">
    <property type="protein sequence ID" value="KAF4587872.1"/>
    <property type="molecule type" value="Genomic_DNA"/>
</dbReference>
<name>A0A8H4VDR3_9HYPO</name>
<evidence type="ECO:0000313" key="2">
    <source>
        <dbReference type="Proteomes" id="UP000562929"/>
    </source>
</evidence>
<organism evidence="1 2">
    <name type="scientific">Ophiocordyceps camponoti-floridani</name>
    <dbReference type="NCBI Taxonomy" id="2030778"/>
    <lineage>
        <taxon>Eukaryota</taxon>
        <taxon>Fungi</taxon>
        <taxon>Dikarya</taxon>
        <taxon>Ascomycota</taxon>
        <taxon>Pezizomycotina</taxon>
        <taxon>Sordariomycetes</taxon>
        <taxon>Hypocreomycetidae</taxon>
        <taxon>Hypocreales</taxon>
        <taxon>Ophiocordycipitaceae</taxon>
        <taxon>Ophiocordyceps</taxon>
    </lineage>
</organism>
<accession>A0A8H4VDR3</accession>
<proteinExistence type="predicted"/>
<sequence>MDPQALKSKRPTPCLNCQQPDASAEACHSCAIQRTHCFDVPSPAKEAARALEAYYEEHRLSLEAGSRYPPGEHPLEAIEWRRLRLTALKACEQPSEPRVQTPPGPNSSLARVNEQPGAFDMSLSFSRSMLSSLSDSLRGMEMLCESMVAGQEMTARTFGRRPTAFNH</sequence>
<evidence type="ECO:0000313" key="1">
    <source>
        <dbReference type="EMBL" id="KAF4587872.1"/>
    </source>
</evidence>
<keyword evidence="2" id="KW-1185">Reference proteome</keyword>
<reference evidence="1 2" key="1">
    <citation type="journal article" date="2020" name="G3 (Bethesda)">
        <title>Genetic Underpinnings of Host Manipulation by Ophiocordyceps as Revealed by Comparative Transcriptomics.</title>
        <authorList>
            <person name="Will I."/>
            <person name="Das B."/>
            <person name="Trinh T."/>
            <person name="Brachmann A."/>
            <person name="Ohm R.A."/>
            <person name="de Bekker C."/>
        </authorList>
    </citation>
    <scope>NUCLEOTIDE SEQUENCE [LARGE SCALE GENOMIC DNA]</scope>
    <source>
        <strain evidence="1 2">EC05</strain>
    </source>
</reference>
<protein>
    <submittedName>
        <fullName evidence="1">Uncharacterized protein</fullName>
    </submittedName>
</protein>
<comment type="caution">
    <text evidence="1">The sequence shown here is derived from an EMBL/GenBank/DDBJ whole genome shotgun (WGS) entry which is preliminary data.</text>
</comment>
<gene>
    <name evidence="1" type="ORF">GQ602_004565</name>
</gene>